<keyword evidence="1" id="KW-0812">Transmembrane</keyword>
<reference evidence="2 3" key="1">
    <citation type="submission" date="2015-03" db="EMBL/GenBank/DDBJ databases">
        <title>Luteipulveratus halotolerans sp. nov., a novel actinobacterium (Dermacoccaceae) from Sarawak, Malaysia.</title>
        <authorList>
            <person name="Juboi H."/>
            <person name="Basik A."/>
            <person name="Shamsul S.S."/>
            <person name="Arnold P."/>
            <person name="Schmitt E.K."/>
            <person name="Sanglier J.-J."/>
            <person name="Yeo T."/>
        </authorList>
    </citation>
    <scope>NUCLEOTIDE SEQUENCE [LARGE SCALE GENOMIC DNA]</scope>
    <source>
        <strain evidence="2 3">MN07-A0370</strain>
    </source>
</reference>
<dbReference type="Proteomes" id="UP000066480">
    <property type="component" value="Chromosome"/>
</dbReference>
<keyword evidence="1" id="KW-1133">Transmembrane helix</keyword>
<evidence type="ECO:0000313" key="2">
    <source>
        <dbReference type="EMBL" id="AKU18259.1"/>
    </source>
</evidence>
<feature type="transmembrane region" description="Helical" evidence="1">
    <location>
        <begin position="337"/>
        <end position="361"/>
    </location>
</feature>
<feature type="transmembrane region" description="Helical" evidence="1">
    <location>
        <begin position="154"/>
        <end position="177"/>
    </location>
</feature>
<gene>
    <name evidence="2" type="ORF">VV02_24420</name>
</gene>
<dbReference type="PATRIC" id="fig|571913.6.peg.4951"/>
<dbReference type="RefSeq" id="WP_052595880.1">
    <property type="nucleotide sequence ID" value="NZ_CP011112.1"/>
</dbReference>
<protein>
    <submittedName>
        <fullName evidence="2">Uncharacterized protein</fullName>
    </submittedName>
</protein>
<dbReference type="AlphaFoldDB" id="A0A0K1JNH0"/>
<organism evidence="2 3">
    <name type="scientific">Luteipulveratus mongoliensis</name>
    <dbReference type="NCBI Taxonomy" id="571913"/>
    <lineage>
        <taxon>Bacteria</taxon>
        <taxon>Bacillati</taxon>
        <taxon>Actinomycetota</taxon>
        <taxon>Actinomycetes</taxon>
        <taxon>Micrococcales</taxon>
        <taxon>Dermacoccaceae</taxon>
        <taxon>Luteipulveratus</taxon>
    </lineage>
</organism>
<evidence type="ECO:0000256" key="1">
    <source>
        <dbReference type="SAM" id="Phobius"/>
    </source>
</evidence>
<accession>A0A0K1JNH0</accession>
<feature type="transmembrane region" description="Helical" evidence="1">
    <location>
        <begin position="226"/>
        <end position="246"/>
    </location>
</feature>
<proteinExistence type="predicted"/>
<sequence>MTDSSVVVSDAPSDAAALDLDLPVALYPLTYLEEGDEVTVGRVDIDSYCVLPADGAQVLRQLGSGKTPREAADWYAATYGETVNIGEFLEAMQELELIAPAGEGAPVELKPVRWQRLGQAIFSPIGLVFYVAILALGVLAMIDTPLAAPRFEHIFVSKYLVVIELVIFVGQIPLVLLHESAHALAGRRLGLNTSLAVGRRFYFIVFETRMDGLVSVPRGKRYLPMIAGLLTDVLVICSLTFAAVAMGAPYSDAPFIAQVFLALAFGTLMRAMWQFYFYLQTDLYYVFVTVLGCNDLQKTSRKILANRWWRLLGRKDRLYDESTFHAKDRAVGRWYSWLLVAGYTFSIITLAIFVIPAMWHLATMVGDIFQPGTSALRLADGIAFSVLNIGQFVAAFWLARRERRERVRTPESTLVLD</sequence>
<feature type="transmembrane region" description="Helical" evidence="1">
    <location>
        <begin position="120"/>
        <end position="142"/>
    </location>
</feature>
<evidence type="ECO:0000313" key="3">
    <source>
        <dbReference type="Proteomes" id="UP000066480"/>
    </source>
</evidence>
<keyword evidence="3" id="KW-1185">Reference proteome</keyword>
<feature type="transmembrane region" description="Helical" evidence="1">
    <location>
        <begin position="381"/>
        <end position="399"/>
    </location>
</feature>
<dbReference type="KEGG" id="lmoi:VV02_24420"/>
<name>A0A0K1JNH0_9MICO</name>
<dbReference type="OrthoDB" id="4515621at2"/>
<keyword evidence="1" id="KW-0472">Membrane</keyword>
<dbReference type="EMBL" id="CP011112">
    <property type="protein sequence ID" value="AKU18259.1"/>
    <property type="molecule type" value="Genomic_DNA"/>
</dbReference>
<feature type="transmembrane region" description="Helical" evidence="1">
    <location>
        <begin position="253"/>
        <end position="269"/>
    </location>
</feature>